<keyword evidence="12" id="KW-0460">Magnesium</keyword>
<evidence type="ECO:0000256" key="20">
    <source>
        <dbReference type="ARBA" id="ARBA00049280"/>
    </source>
</evidence>
<dbReference type="GO" id="GO:0016592">
    <property type="term" value="C:mediator complex"/>
    <property type="evidence" value="ECO:0007669"/>
    <property type="project" value="TreeGrafter"/>
</dbReference>
<dbReference type="PANTHER" id="PTHR24056:SF495">
    <property type="entry name" value="CYCLIN-DEPENDENT KINASE 8-RELATED"/>
    <property type="match status" value="1"/>
</dbReference>
<keyword evidence="24" id="KW-1185">Reference proteome</keyword>
<keyword evidence="13" id="KW-0805">Transcription regulation</keyword>
<comment type="catalytic activity">
    <reaction evidence="19">
        <text>L-seryl-[protein] + ATP = O-phospho-L-seryl-[protein] + ADP + H(+)</text>
        <dbReference type="Rhea" id="RHEA:17989"/>
        <dbReference type="Rhea" id="RHEA-COMP:9863"/>
        <dbReference type="Rhea" id="RHEA-COMP:11604"/>
        <dbReference type="ChEBI" id="CHEBI:15378"/>
        <dbReference type="ChEBI" id="CHEBI:29999"/>
        <dbReference type="ChEBI" id="CHEBI:30616"/>
        <dbReference type="ChEBI" id="CHEBI:83421"/>
        <dbReference type="ChEBI" id="CHEBI:456216"/>
        <dbReference type="EC" id="2.7.11.22"/>
    </reaction>
</comment>
<evidence type="ECO:0000256" key="2">
    <source>
        <dbReference type="ARBA" id="ARBA00006485"/>
    </source>
</evidence>
<dbReference type="InterPro" id="IPR050108">
    <property type="entry name" value="CDK"/>
</dbReference>
<name>G7E8Z9_MIXOS</name>
<protein>
    <recommendedName>
        <fullName evidence="17">Cyclin-dependent kinase 8</fullName>
        <ecNumber evidence="4">2.7.11.22</ecNumber>
        <ecNumber evidence="3">2.7.11.23</ecNumber>
    </recommendedName>
</protein>
<evidence type="ECO:0000256" key="13">
    <source>
        <dbReference type="ARBA" id="ARBA00023015"/>
    </source>
</evidence>
<dbReference type="HOGENOM" id="CLU_000288_181_6_1"/>
<dbReference type="AlphaFoldDB" id="G7E8Z9"/>
<dbReference type="PANTHER" id="PTHR24056">
    <property type="entry name" value="CELL DIVISION PROTEIN KINASE"/>
    <property type="match status" value="1"/>
</dbReference>
<keyword evidence="9" id="KW-0547">Nucleotide-binding</keyword>
<dbReference type="Gene3D" id="3.30.200.20">
    <property type="entry name" value="Phosphorylase Kinase, domain 1"/>
    <property type="match status" value="1"/>
</dbReference>
<dbReference type="InParanoid" id="G7E8Z9"/>
<evidence type="ECO:0000313" key="23">
    <source>
        <dbReference type="EMBL" id="GAA99617.1"/>
    </source>
</evidence>
<keyword evidence="16" id="KW-0539">Nucleus</keyword>
<evidence type="ECO:0000256" key="9">
    <source>
        <dbReference type="ARBA" id="ARBA00022741"/>
    </source>
</evidence>
<keyword evidence="11" id="KW-0067">ATP-binding</keyword>
<gene>
    <name evidence="23" type="primary">Mo06318</name>
    <name evidence="23" type="ORF">E5Q_06318</name>
</gene>
<evidence type="ECO:0000256" key="18">
    <source>
        <dbReference type="ARBA" id="ARBA00047811"/>
    </source>
</evidence>
<keyword evidence="7" id="KW-0808">Transferase</keyword>
<evidence type="ECO:0000256" key="19">
    <source>
        <dbReference type="ARBA" id="ARBA00048367"/>
    </source>
</evidence>
<accession>G7E8Z9</accession>
<dbReference type="InterPro" id="IPR011009">
    <property type="entry name" value="Kinase-like_dom_sf"/>
</dbReference>
<dbReference type="GO" id="GO:0005524">
    <property type="term" value="F:ATP binding"/>
    <property type="evidence" value="ECO:0007669"/>
    <property type="project" value="UniProtKB-KW"/>
</dbReference>
<reference evidence="23 24" key="2">
    <citation type="journal article" date="2012" name="Open Biol.">
        <title>Characteristics of nucleosomes and linker DNA regions on the genome of the basidiomycete Mixia osmundae revealed by mono- and dinucleosome mapping.</title>
        <authorList>
            <person name="Nishida H."/>
            <person name="Kondo S."/>
            <person name="Matsumoto T."/>
            <person name="Suzuki Y."/>
            <person name="Yoshikawa H."/>
            <person name="Taylor T.D."/>
            <person name="Sugiyama J."/>
        </authorList>
    </citation>
    <scope>NUCLEOTIDE SEQUENCE [LARGE SCALE GENOMIC DNA]</scope>
    <source>
        <strain evidence="24">CBS 9802 / IAM 14324 / JCM 22182 / KY 12970</strain>
    </source>
</reference>
<dbReference type="InterPro" id="IPR008271">
    <property type="entry name" value="Ser/Thr_kinase_AS"/>
</dbReference>
<sequence>MIDSGVVAASGSVGKRAPVRKTPLSRSADVMAMRAPSPMRAWRAKRDSKRRAVQSAYTILGFISSGTYGKVYKARKSAEPSQGQIVAIKKFKPDKEGEAITYTGISQSACREIMLNRELHHVNLAALHEVMLEDKSIYMIFEFAEHDFLQIIHYHSSTRSALGLATLKMLLWQLLNGVCYLHDNWVIHRDLKPANILVTHKGEVKIGDLGLARLYSAPLQPLYTSDKVVVTIWYRSPDLLLGARHYTPSIDLWSVGCIFGELIALRPMFKGEEAKVEGTATTGTAASKKPPGGVPFQRDQLVKIFEILGTPSERQWPAIKQMPDAPHLAKLQEYRNDLPRWYNSRAPRPCTQAGLDLIAALLAFDPASRLTARKALNHRWWTEDPPAKLSNFPPSTYPQRKVLKDDDPTTARPTKRSKVDH</sequence>
<dbReference type="GO" id="GO:0008353">
    <property type="term" value="F:RNA polymerase II CTD heptapeptide repeat kinase activity"/>
    <property type="evidence" value="ECO:0007669"/>
    <property type="project" value="UniProtKB-EC"/>
</dbReference>
<dbReference type="FunCoup" id="G7E8Z9">
    <property type="interactions" value="726"/>
</dbReference>
<evidence type="ECO:0000256" key="5">
    <source>
        <dbReference type="ARBA" id="ARBA00022491"/>
    </source>
</evidence>
<evidence type="ECO:0000256" key="17">
    <source>
        <dbReference type="ARBA" id="ARBA00041823"/>
    </source>
</evidence>
<keyword evidence="5" id="KW-0678">Repressor</keyword>
<dbReference type="SUPFAM" id="SSF56112">
    <property type="entry name" value="Protein kinase-like (PK-like)"/>
    <property type="match status" value="1"/>
</dbReference>
<reference evidence="23 24" key="1">
    <citation type="journal article" date="2011" name="J. Gen. Appl. Microbiol.">
        <title>Draft genome sequencing of the enigmatic basidiomycete Mixia osmundae.</title>
        <authorList>
            <person name="Nishida H."/>
            <person name="Nagatsuka Y."/>
            <person name="Sugiyama J."/>
        </authorList>
    </citation>
    <scope>NUCLEOTIDE SEQUENCE [LARGE SCALE GENOMIC DNA]</scope>
    <source>
        <strain evidence="24">CBS 9802 / IAM 14324 / JCM 22182 / KY 12970</strain>
    </source>
</reference>
<dbReference type="InterPro" id="IPR000719">
    <property type="entry name" value="Prot_kinase_dom"/>
</dbReference>
<dbReference type="EC" id="2.7.11.22" evidence="4"/>
<evidence type="ECO:0000256" key="21">
    <source>
        <dbReference type="SAM" id="MobiDB-lite"/>
    </source>
</evidence>
<dbReference type="Pfam" id="PF00069">
    <property type="entry name" value="Pkinase"/>
    <property type="match status" value="1"/>
</dbReference>
<comment type="catalytic activity">
    <reaction evidence="20">
        <text>[DNA-directed RNA polymerase] + ATP = phospho-[DNA-directed RNA polymerase] + ADP + H(+)</text>
        <dbReference type="Rhea" id="RHEA:10216"/>
        <dbReference type="Rhea" id="RHEA-COMP:11321"/>
        <dbReference type="Rhea" id="RHEA-COMP:11322"/>
        <dbReference type="ChEBI" id="CHEBI:15378"/>
        <dbReference type="ChEBI" id="CHEBI:30616"/>
        <dbReference type="ChEBI" id="CHEBI:43176"/>
        <dbReference type="ChEBI" id="CHEBI:68546"/>
        <dbReference type="ChEBI" id="CHEBI:456216"/>
        <dbReference type="EC" id="2.7.11.23"/>
    </reaction>
</comment>
<dbReference type="PROSITE" id="PS00108">
    <property type="entry name" value="PROTEIN_KINASE_ST"/>
    <property type="match status" value="1"/>
</dbReference>
<evidence type="ECO:0000256" key="15">
    <source>
        <dbReference type="ARBA" id="ARBA00023163"/>
    </source>
</evidence>
<dbReference type="SMART" id="SM00220">
    <property type="entry name" value="S_TKc"/>
    <property type="match status" value="1"/>
</dbReference>
<keyword evidence="14" id="KW-0010">Activator</keyword>
<evidence type="ECO:0000256" key="16">
    <source>
        <dbReference type="ARBA" id="ARBA00023242"/>
    </source>
</evidence>
<evidence type="ECO:0000256" key="7">
    <source>
        <dbReference type="ARBA" id="ARBA00022679"/>
    </source>
</evidence>
<dbReference type="STRING" id="764103.G7E8Z9"/>
<evidence type="ECO:0000256" key="10">
    <source>
        <dbReference type="ARBA" id="ARBA00022777"/>
    </source>
</evidence>
<dbReference type="EC" id="2.7.11.23" evidence="3"/>
<feature type="region of interest" description="Disordered" evidence="21">
    <location>
        <begin position="383"/>
        <end position="421"/>
    </location>
</feature>
<feature type="domain" description="Protein kinase" evidence="22">
    <location>
        <begin position="57"/>
        <end position="381"/>
    </location>
</feature>
<dbReference type="RefSeq" id="XP_014568833.1">
    <property type="nucleotide sequence ID" value="XM_014713347.1"/>
</dbReference>
<dbReference type="OMA" id="YFKNGGP"/>
<feature type="region of interest" description="Disordered" evidence="21">
    <location>
        <begin position="1"/>
        <end position="25"/>
    </location>
</feature>
<keyword evidence="6" id="KW-0723">Serine/threonine-protein kinase</keyword>
<keyword evidence="15" id="KW-0804">Transcription</keyword>
<evidence type="ECO:0000256" key="8">
    <source>
        <dbReference type="ARBA" id="ARBA00022723"/>
    </source>
</evidence>
<evidence type="ECO:0000313" key="24">
    <source>
        <dbReference type="Proteomes" id="UP000009131"/>
    </source>
</evidence>
<comment type="catalytic activity">
    <reaction evidence="18">
        <text>L-threonyl-[protein] + ATP = O-phospho-L-threonyl-[protein] + ADP + H(+)</text>
        <dbReference type="Rhea" id="RHEA:46608"/>
        <dbReference type="Rhea" id="RHEA-COMP:11060"/>
        <dbReference type="Rhea" id="RHEA-COMP:11605"/>
        <dbReference type="ChEBI" id="CHEBI:15378"/>
        <dbReference type="ChEBI" id="CHEBI:30013"/>
        <dbReference type="ChEBI" id="CHEBI:30616"/>
        <dbReference type="ChEBI" id="CHEBI:61977"/>
        <dbReference type="ChEBI" id="CHEBI:456216"/>
        <dbReference type="EC" id="2.7.11.22"/>
    </reaction>
</comment>
<comment type="similarity">
    <text evidence="2">Belongs to the protein kinase superfamily. CMGC Ser/Thr protein kinase family. CDC2/CDKX subfamily.</text>
</comment>
<dbReference type="Gene3D" id="1.10.510.10">
    <property type="entry name" value="Transferase(Phosphotransferase) domain 1"/>
    <property type="match status" value="1"/>
</dbReference>
<dbReference type="FunFam" id="1.10.510.10:FF:000408">
    <property type="entry name" value="Serine/threonine-protein kinase SSN3"/>
    <property type="match status" value="1"/>
</dbReference>
<dbReference type="GO" id="GO:0046872">
    <property type="term" value="F:metal ion binding"/>
    <property type="evidence" value="ECO:0007669"/>
    <property type="project" value="UniProtKB-KW"/>
</dbReference>
<evidence type="ECO:0000256" key="11">
    <source>
        <dbReference type="ARBA" id="ARBA00022840"/>
    </source>
</evidence>
<keyword evidence="8" id="KW-0479">Metal-binding</keyword>
<evidence type="ECO:0000256" key="14">
    <source>
        <dbReference type="ARBA" id="ARBA00023159"/>
    </source>
</evidence>
<dbReference type="EMBL" id="BABT02000220">
    <property type="protein sequence ID" value="GAA99617.1"/>
    <property type="molecule type" value="Genomic_DNA"/>
</dbReference>
<proteinExistence type="inferred from homology"/>
<dbReference type="Proteomes" id="UP000009131">
    <property type="component" value="Unassembled WGS sequence"/>
</dbReference>
<evidence type="ECO:0000256" key="12">
    <source>
        <dbReference type="ARBA" id="ARBA00022842"/>
    </source>
</evidence>
<dbReference type="OrthoDB" id="6284126at2759"/>
<dbReference type="eggNOG" id="KOG0666">
    <property type="taxonomic scope" value="Eukaryota"/>
</dbReference>
<dbReference type="GO" id="GO:0004693">
    <property type="term" value="F:cyclin-dependent protein serine/threonine kinase activity"/>
    <property type="evidence" value="ECO:0007669"/>
    <property type="project" value="UniProtKB-EC"/>
</dbReference>
<evidence type="ECO:0000256" key="4">
    <source>
        <dbReference type="ARBA" id="ARBA00012425"/>
    </source>
</evidence>
<organism evidence="23 24">
    <name type="scientific">Mixia osmundae (strain CBS 9802 / IAM 14324 / JCM 22182 / KY 12970)</name>
    <dbReference type="NCBI Taxonomy" id="764103"/>
    <lineage>
        <taxon>Eukaryota</taxon>
        <taxon>Fungi</taxon>
        <taxon>Dikarya</taxon>
        <taxon>Basidiomycota</taxon>
        <taxon>Pucciniomycotina</taxon>
        <taxon>Mixiomycetes</taxon>
        <taxon>Mixiales</taxon>
        <taxon>Mixiaceae</taxon>
        <taxon>Mixia</taxon>
    </lineage>
</organism>
<comment type="caution">
    <text evidence="23">The sequence shown here is derived from an EMBL/GenBank/DDBJ whole genome shotgun (WGS) entry which is preliminary data.</text>
</comment>
<evidence type="ECO:0000256" key="6">
    <source>
        <dbReference type="ARBA" id="ARBA00022527"/>
    </source>
</evidence>
<evidence type="ECO:0000259" key="22">
    <source>
        <dbReference type="PROSITE" id="PS50011"/>
    </source>
</evidence>
<evidence type="ECO:0000256" key="1">
    <source>
        <dbReference type="ARBA" id="ARBA00004123"/>
    </source>
</evidence>
<evidence type="ECO:0000256" key="3">
    <source>
        <dbReference type="ARBA" id="ARBA00012409"/>
    </source>
</evidence>
<comment type="subcellular location">
    <subcellularLocation>
        <location evidence="1">Nucleus</location>
    </subcellularLocation>
</comment>
<keyword evidence="10" id="KW-0418">Kinase</keyword>
<dbReference type="PROSITE" id="PS50011">
    <property type="entry name" value="PROTEIN_KINASE_DOM"/>
    <property type="match status" value="1"/>
</dbReference>